<comment type="caution">
    <text evidence="7">The sequence shown here is derived from an EMBL/GenBank/DDBJ whole genome shotgun (WGS) entry which is preliminary data.</text>
</comment>
<dbReference type="EMBL" id="NESQ01000052">
    <property type="protein sequence ID" value="PUU81048.1"/>
    <property type="molecule type" value="Genomic_DNA"/>
</dbReference>
<dbReference type="PROSITE" id="PS50303">
    <property type="entry name" value="PUM_HD"/>
    <property type="match status" value="1"/>
</dbReference>
<dbReference type="AlphaFoldDB" id="A0A2T6ZZX5"/>
<organism evidence="7 8">
    <name type="scientific">Tuber borchii</name>
    <name type="common">White truffle</name>
    <dbReference type="NCBI Taxonomy" id="42251"/>
    <lineage>
        <taxon>Eukaryota</taxon>
        <taxon>Fungi</taxon>
        <taxon>Dikarya</taxon>
        <taxon>Ascomycota</taxon>
        <taxon>Pezizomycotina</taxon>
        <taxon>Pezizomycetes</taxon>
        <taxon>Pezizales</taxon>
        <taxon>Tuberaceae</taxon>
        <taxon>Tuber</taxon>
    </lineage>
</organism>
<feature type="compositionally biased region" description="Polar residues" evidence="5">
    <location>
        <begin position="103"/>
        <end position="115"/>
    </location>
</feature>
<gene>
    <name evidence="7" type="ORF">B9Z19DRAFT_972792</name>
</gene>
<dbReference type="SMART" id="SM00025">
    <property type="entry name" value="Pumilio"/>
    <property type="match status" value="6"/>
</dbReference>
<feature type="compositionally biased region" description="Basic residues" evidence="5">
    <location>
        <begin position="1"/>
        <end position="34"/>
    </location>
</feature>
<protein>
    <submittedName>
        <fullName evidence="7">Armadillo-type protein</fullName>
    </submittedName>
</protein>
<dbReference type="GO" id="GO:0005730">
    <property type="term" value="C:nucleolus"/>
    <property type="evidence" value="ECO:0007669"/>
    <property type="project" value="TreeGrafter"/>
</dbReference>
<comment type="function">
    <text evidence="3">RNA-binding nucleolar protein required for pre-rRNA processing. Involved in production of 18S rRNA and assembly of small ribosomal subunit.</text>
</comment>
<keyword evidence="8" id="KW-1185">Reference proteome</keyword>
<dbReference type="GO" id="GO:0006417">
    <property type="term" value="P:regulation of translation"/>
    <property type="evidence" value="ECO:0007669"/>
    <property type="project" value="TreeGrafter"/>
</dbReference>
<dbReference type="Pfam" id="PF08144">
    <property type="entry name" value="CPL"/>
    <property type="match status" value="1"/>
</dbReference>
<proteinExistence type="predicted"/>
<feature type="region of interest" description="Disordered" evidence="5">
    <location>
        <begin position="1"/>
        <end position="139"/>
    </location>
</feature>
<dbReference type="Gene3D" id="1.25.10.10">
    <property type="entry name" value="Leucine-rich Repeat Variant"/>
    <property type="match status" value="1"/>
</dbReference>
<evidence type="ECO:0000256" key="5">
    <source>
        <dbReference type="SAM" id="MobiDB-lite"/>
    </source>
</evidence>
<feature type="domain" description="PUM-HD" evidence="6">
    <location>
        <begin position="146"/>
        <end position="496"/>
    </location>
</feature>
<dbReference type="OrthoDB" id="497380at2759"/>
<dbReference type="InterPro" id="IPR011989">
    <property type="entry name" value="ARM-like"/>
</dbReference>
<dbReference type="Proteomes" id="UP000244722">
    <property type="component" value="Unassembled WGS sequence"/>
</dbReference>
<feature type="repeat" description="Pumilio" evidence="4">
    <location>
        <begin position="360"/>
        <end position="396"/>
    </location>
</feature>
<reference evidence="7 8" key="1">
    <citation type="submission" date="2017-04" db="EMBL/GenBank/DDBJ databases">
        <title>Draft genome sequence of Tuber borchii Vittad., a whitish edible truffle.</title>
        <authorList>
            <consortium name="DOE Joint Genome Institute"/>
            <person name="Murat C."/>
            <person name="Kuo A."/>
            <person name="Barry K.W."/>
            <person name="Clum A."/>
            <person name="Dockter R.B."/>
            <person name="Fauchery L."/>
            <person name="Iotti M."/>
            <person name="Kohler A."/>
            <person name="Labutti K."/>
            <person name="Lindquist E.A."/>
            <person name="Lipzen A."/>
            <person name="Ohm R.A."/>
            <person name="Wang M."/>
            <person name="Grigoriev I.V."/>
            <person name="Zambonelli A."/>
            <person name="Martin F.M."/>
        </authorList>
    </citation>
    <scope>NUCLEOTIDE SEQUENCE [LARGE SCALE GENOMIC DNA]</scope>
    <source>
        <strain evidence="7 8">Tbo3840</strain>
    </source>
</reference>
<evidence type="ECO:0000256" key="3">
    <source>
        <dbReference type="ARBA" id="ARBA00024893"/>
    </source>
</evidence>
<evidence type="ECO:0000259" key="6">
    <source>
        <dbReference type="PROSITE" id="PS50303"/>
    </source>
</evidence>
<accession>A0A2T6ZZX5</accession>
<dbReference type="STRING" id="42251.A0A2T6ZZX5"/>
<dbReference type="InterPro" id="IPR012959">
    <property type="entry name" value="CPL_dom"/>
</dbReference>
<dbReference type="SUPFAM" id="SSF48371">
    <property type="entry name" value="ARM repeat"/>
    <property type="match status" value="1"/>
</dbReference>
<feature type="compositionally biased region" description="Basic and acidic residues" evidence="5">
    <location>
        <begin position="119"/>
        <end position="139"/>
    </location>
</feature>
<dbReference type="Pfam" id="PF00806">
    <property type="entry name" value="PUF"/>
    <property type="match status" value="1"/>
</dbReference>
<dbReference type="PROSITE" id="PS50302">
    <property type="entry name" value="PUM"/>
    <property type="match status" value="2"/>
</dbReference>
<evidence type="ECO:0000313" key="7">
    <source>
        <dbReference type="EMBL" id="PUU81048.1"/>
    </source>
</evidence>
<dbReference type="PANTHER" id="PTHR13389:SF0">
    <property type="entry name" value="PUMILIO HOMOLOG 3"/>
    <property type="match status" value="1"/>
</dbReference>
<evidence type="ECO:0000313" key="8">
    <source>
        <dbReference type="Proteomes" id="UP000244722"/>
    </source>
</evidence>
<dbReference type="InterPro" id="IPR033133">
    <property type="entry name" value="PUM-HD"/>
</dbReference>
<keyword evidence="1" id="KW-0677">Repeat</keyword>
<name>A0A2T6ZZX5_TUBBO</name>
<dbReference type="InterPro" id="IPR040059">
    <property type="entry name" value="PUM3"/>
</dbReference>
<evidence type="ECO:0000256" key="2">
    <source>
        <dbReference type="ARBA" id="ARBA00022884"/>
    </source>
</evidence>
<dbReference type="InterPro" id="IPR016024">
    <property type="entry name" value="ARM-type_fold"/>
</dbReference>
<dbReference type="PANTHER" id="PTHR13389">
    <property type="entry name" value="PUMILIO HOMOLOG 3"/>
    <property type="match status" value="1"/>
</dbReference>
<feature type="compositionally biased region" description="Acidic residues" evidence="5">
    <location>
        <begin position="46"/>
        <end position="95"/>
    </location>
</feature>
<evidence type="ECO:0000256" key="4">
    <source>
        <dbReference type="PROSITE-ProRule" id="PRU00317"/>
    </source>
</evidence>
<dbReference type="InterPro" id="IPR001313">
    <property type="entry name" value="Pumilio_RNA-bd_rpt"/>
</dbReference>
<feature type="repeat" description="Pumilio" evidence="4">
    <location>
        <begin position="210"/>
        <end position="245"/>
    </location>
</feature>
<evidence type="ECO:0000256" key="1">
    <source>
        <dbReference type="ARBA" id="ARBA00022737"/>
    </source>
</evidence>
<keyword evidence="2" id="KW-0694">RNA-binding</keyword>
<dbReference type="GO" id="GO:0003729">
    <property type="term" value="F:mRNA binding"/>
    <property type="evidence" value="ECO:0007669"/>
    <property type="project" value="TreeGrafter"/>
</dbReference>
<sequence>MGASKRKQEKTKSATAHKKPKVSGPKIKRKRSKRCVPPPRVAKSESEDEEEEDEEEGEEEEGEEVDNSDDEEDDEEEEFGGIEDEDQGGGMDLDDEKEKSKNPDNGTTKSQTNKLPASKSKESHAEQKRLAAERKLAKPHGEIITRSKRIWEQLRRTKLPPKERKKLIAELGQLIKGRVSDLVFKHDASRIVQSALKYADKTTRANITTELKGSYVALAQSNYGKYLVVKILHYGTPENRKMVVQEFYGHVRKLIKHREAALVIEDIFREYATPEQKSALLQEFYGVEFAIFKDTSDKLSLKELLEKSPEKRTVIMKSLFDQINSVIKKGATIFTILHKAMLEYMLNIRPGTTETTELIELVKEHAADIAFTKDGSQVVIRCMALGTAKDRKVMIKALKPEAISLARNEYGYLVLLSIFETVDDTILIAKTLLPEFQKQLQELACDKYGRTPLLYPFSERHPRVVPRPALAVLEEVDKLRESTSKKDPATRQSELRAHFSQPFLQCIGERAEELIRDSFGCQFITEVLLGSTGDKSSALLALALTAAGDPKAADDGDAPHIVNTAAVGRMYKTLVTGGHYSSKENKVIAITPPLNFHSLLWEQIRPHIDAWATGTGSFVVVALLEAEGFPARQELIEALNRKKLRKAAEEAGNKGANVIVGILEKGGEVS</sequence>